<feature type="compositionally biased region" description="Acidic residues" evidence="1">
    <location>
        <begin position="1225"/>
        <end position="1237"/>
    </location>
</feature>
<feature type="compositionally biased region" description="Low complexity" evidence="1">
    <location>
        <begin position="908"/>
        <end position="919"/>
    </location>
</feature>
<feature type="region of interest" description="Disordered" evidence="1">
    <location>
        <begin position="121"/>
        <end position="500"/>
    </location>
</feature>
<feature type="domain" description="DUF7357" evidence="2">
    <location>
        <begin position="3"/>
        <end position="132"/>
    </location>
</feature>
<feature type="compositionally biased region" description="Acidic residues" evidence="1">
    <location>
        <begin position="269"/>
        <end position="298"/>
    </location>
</feature>
<feature type="compositionally biased region" description="Basic residues" evidence="1">
    <location>
        <begin position="1192"/>
        <end position="1202"/>
    </location>
</feature>
<feature type="compositionally biased region" description="Acidic residues" evidence="1">
    <location>
        <begin position="228"/>
        <end position="243"/>
    </location>
</feature>
<feature type="compositionally biased region" description="Low complexity" evidence="1">
    <location>
        <begin position="339"/>
        <end position="351"/>
    </location>
</feature>
<feature type="region of interest" description="Disordered" evidence="1">
    <location>
        <begin position="1098"/>
        <end position="1269"/>
    </location>
</feature>
<keyword evidence="4" id="KW-1185">Reference proteome</keyword>
<feature type="region of interest" description="Disordered" evidence="1">
    <location>
        <begin position="519"/>
        <end position="546"/>
    </location>
</feature>
<feature type="compositionally biased region" description="Polar residues" evidence="1">
    <location>
        <begin position="1247"/>
        <end position="1259"/>
    </location>
</feature>
<feature type="compositionally biased region" description="Polar residues" evidence="1">
    <location>
        <begin position="1311"/>
        <end position="1323"/>
    </location>
</feature>
<evidence type="ECO:0000259" key="2">
    <source>
        <dbReference type="Pfam" id="PF24054"/>
    </source>
</evidence>
<protein>
    <recommendedName>
        <fullName evidence="2">DUF7357 domain-containing protein</fullName>
    </recommendedName>
</protein>
<feature type="compositionally biased region" description="Basic and acidic residues" evidence="1">
    <location>
        <begin position="434"/>
        <end position="445"/>
    </location>
</feature>
<feature type="compositionally biased region" description="Acidic residues" evidence="1">
    <location>
        <begin position="880"/>
        <end position="900"/>
    </location>
</feature>
<dbReference type="Proteomes" id="UP000024837">
    <property type="component" value="Unassembled WGS sequence"/>
</dbReference>
<name>W7HKD6_9PEZI</name>
<dbReference type="PANTHER" id="PTHR35711:SF1">
    <property type="entry name" value="ECTODERMAL, ISOFORM F"/>
    <property type="match status" value="1"/>
</dbReference>
<feature type="compositionally biased region" description="Low complexity" evidence="1">
    <location>
        <begin position="453"/>
        <end position="469"/>
    </location>
</feature>
<dbReference type="PANTHER" id="PTHR35711">
    <property type="entry name" value="EXPRESSED PROTEIN"/>
    <property type="match status" value="1"/>
</dbReference>
<dbReference type="OrthoDB" id="5368821at2759"/>
<feature type="compositionally biased region" description="Basic residues" evidence="1">
    <location>
        <begin position="668"/>
        <end position="682"/>
    </location>
</feature>
<dbReference type="EMBL" id="KI966462">
    <property type="protein sequence ID" value="EWC43454.1"/>
    <property type="molecule type" value="Genomic_DNA"/>
</dbReference>
<proteinExistence type="predicted"/>
<feature type="region of interest" description="Disordered" evidence="1">
    <location>
        <begin position="634"/>
        <end position="689"/>
    </location>
</feature>
<feature type="compositionally biased region" description="Polar residues" evidence="1">
    <location>
        <begin position="519"/>
        <end position="534"/>
    </location>
</feature>
<sequence length="1323" mass="144167">MRRARLLIRRPQLPQVHTLWPLDKKISQNPRYSVHDLITDVNDFLQLEVGNLGLEDYVAEIAECELLHYMLVEDLVGDNDEITIRPLTRDEIRERVRGGRRQISTSGRKLVDGVPIGRNFVAPAPDRPRIQGAEPPLKRRRTKRTDPDEYEDMDMDMSDMWGTIVDSSPPKAVERPRVKSAGSRTVRFGEEDDAPRVSSALVLAVRDDDGDDDDESDDDYNPDSRETEDSDASASEEELEQSEEPAAIRKSSKENENAVTAKESSDASSDSDDSDADSESDDSDDSDDSESLESDEGSEGGGSPVKLNIKPPKVVNLKSSSSTSDSSSDSDDSSDDESVQSSQLSDSGSSSSEDDSDSGSDSESSDDESEGVPEEVSSKVGKQPAKPTTPPTAPKSVPFEGSSTTKSRNQRRRETKALAKLIKNQVLPAGSTKQDMRKLLGRDQPQDGDNGMKAAKSRAAGSSASSGASQEGIAAQTVESGSQAEEPLQSQSGQSPAYTPMAPFEVIVDQMEVVMDVPVTSSQPAQSDEVSSSPVGAGRRRPVASDAAKRLILGGLGLRKPRNPAEDEQLRSDWKKANSKYVGNKSKGFLDSMAGKEGAHSRFDEDGAPTTVVRQVESDPNVWVKRVHLSAVECDDEYSDANGNRPLKPTFPFDQRQLFQNNGASNRSNKKNKNAKNKNKRKHQEDVAYEEGDWNASYYDEQVMQVDSAQRPVQVEHSTQGADDEADDDMPPVPSNLSDYPKLEPPVLPESIVVFQIFALDPQTIRPGYKQCTAQILSVDGVNIRYQLAKRDCPKIDYDEETGDRKFGKFHMPGMEDEEADSGIGEISIQDMIDARVIKAGVEPAKNIVEEPESERVPETVHGESLDKDDIDIQQSTQGEYEDLPMEEHMEDVEPEQEEDGQSRLSMAAQASSFQSSSFVEPPFQRNGSCGYGHSESGCETDQEDGTSSLHNGDGDNGSNANRDDHIDSSAEAYRFDDAPSPELHPQDTRPPIVSRQADSTLFPAAAEKQSVPASDPVIQVGGTPEPGPLRSRSTSVGSGDVDFDLSALEPAEADKIKQMIKVKEECPEDTELLRERLMPFHHPAEVLSDGIDISIDISSPVSPKVKRERLSTQEALESPISALKDITDRSAHNNGVEVEPETHGADADADDSDVDTRGPGPSIFGNNQLSPAPALVRSSTSPYKRSDGTLQRRRKIGAHSHRQLDGERRTVSAPTPPPARVKLEDDDLGNGDDDDFAVPSTMPVRSLTSGRTAVSGRQPSGLIIVSSDDDEPRASLEIVGGGDVPVRPGKPKILPQLVKRRHVHRDSPGPESSQWRRVSSQQ</sequence>
<reference evidence="3 4" key="1">
    <citation type="submission" date="2013-05" db="EMBL/GenBank/DDBJ databases">
        <title>Drechslerella stenobrocha genome reveals carnivorous origination and mechanical trapping mechanism of predatory fungi.</title>
        <authorList>
            <person name="Liu X."/>
            <person name="Zhang W."/>
            <person name="Liu K."/>
        </authorList>
    </citation>
    <scope>NUCLEOTIDE SEQUENCE [LARGE SCALE GENOMIC DNA]</scope>
    <source>
        <strain evidence="3 4">248</strain>
    </source>
</reference>
<feature type="compositionally biased region" description="Basic and acidic residues" evidence="1">
    <location>
        <begin position="962"/>
        <end position="978"/>
    </location>
</feature>
<feature type="compositionally biased region" description="Acidic residues" evidence="1">
    <location>
        <begin position="352"/>
        <end position="373"/>
    </location>
</feature>
<organism evidence="3 4">
    <name type="scientific">Drechslerella stenobrocha 248</name>
    <dbReference type="NCBI Taxonomy" id="1043628"/>
    <lineage>
        <taxon>Eukaryota</taxon>
        <taxon>Fungi</taxon>
        <taxon>Dikarya</taxon>
        <taxon>Ascomycota</taxon>
        <taxon>Pezizomycotina</taxon>
        <taxon>Orbiliomycetes</taxon>
        <taxon>Orbiliales</taxon>
        <taxon>Orbiliaceae</taxon>
        <taxon>Drechslerella</taxon>
    </lineage>
</organism>
<dbReference type="HOGENOM" id="CLU_253901_0_0_1"/>
<dbReference type="InterPro" id="IPR055781">
    <property type="entry name" value="DUF7357"/>
</dbReference>
<feature type="compositionally biased region" description="Acidic residues" evidence="1">
    <location>
        <begin position="328"/>
        <end position="338"/>
    </location>
</feature>
<feature type="compositionally biased region" description="Polar residues" evidence="1">
    <location>
        <begin position="946"/>
        <end position="961"/>
    </location>
</feature>
<dbReference type="Pfam" id="PF24054">
    <property type="entry name" value="DUF7357"/>
    <property type="match status" value="1"/>
</dbReference>
<feature type="compositionally biased region" description="Acidic residues" evidence="1">
    <location>
        <begin position="208"/>
        <end position="221"/>
    </location>
</feature>
<evidence type="ECO:0000313" key="4">
    <source>
        <dbReference type="Proteomes" id="UP000024837"/>
    </source>
</evidence>
<accession>W7HKD6</accession>
<feature type="region of interest" description="Disordered" evidence="1">
    <location>
        <begin position="846"/>
        <end position="1043"/>
    </location>
</feature>
<feature type="compositionally biased region" description="Acidic residues" evidence="1">
    <location>
        <begin position="148"/>
        <end position="157"/>
    </location>
</feature>
<evidence type="ECO:0000313" key="3">
    <source>
        <dbReference type="EMBL" id="EWC43454.1"/>
    </source>
</evidence>
<gene>
    <name evidence="3" type="ORF">DRE_07564</name>
</gene>
<feature type="region of interest" description="Disordered" evidence="1">
    <location>
        <begin position="708"/>
        <end position="734"/>
    </location>
</feature>
<feature type="compositionally biased region" description="Basic and acidic residues" evidence="1">
    <location>
        <begin position="854"/>
        <end position="868"/>
    </location>
</feature>
<feature type="region of interest" description="Disordered" evidence="1">
    <location>
        <begin position="1300"/>
        <end position="1323"/>
    </location>
</feature>
<feature type="compositionally biased region" description="Polar residues" evidence="1">
    <location>
        <begin position="477"/>
        <end position="497"/>
    </location>
</feature>
<evidence type="ECO:0000256" key="1">
    <source>
        <dbReference type="SAM" id="MobiDB-lite"/>
    </source>
</evidence>